<dbReference type="PROSITE" id="PS50090">
    <property type="entry name" value="MYB_LIKE"/>
    <property type="match status" value="3"/>
</dbReference>
<dbReference type="PANTHER" id="PTHR46621:SF1">
    <property type="entry name" value="SNRNA-ACTIVATING PROTEIN COMPLEX SUBUNIT 4"/>
    <property type="match status" value="1"/>
</dbReference>
<dbReference type="OrthoDB" id="2143914at2759"/>
<dbReference type="SUPFAM" id="SSF46689">
    <property type="entry name" value="Homeodomain-like"/>
    <property type="match status" value="2"/>
</dbReference>
<evidence type="ECO:0000256" key="2">
    <source>
        <dbReference type="ARBA" id="ARBA00023125"/>
    </source>
</evidence>
<dbReference type="PANTHER" id="PTHR46621">
    <property type="entry name" value="SNRNA-ACTIVATING PROTEIN COMPLEX SUBUNIT 4"/>
    <property type="match status" value="1"/>
</dbReference>
<evidence type="ECO:0000256" key="5">
    <source>
        <dbReference type="SAM" id="MobiDB-lite"/>
    </source>
</evidence>
<dbReference type="SMART" id="SM00717">
    <property type="entry name" value="SANT"/>
    <property type="match status" value="3"/>
</dbReference>
<feature type="domain" description="HTH myb-type" evidence="7">
    <location>
        <begin position="116"/>
        <end position="166"/>
    </location>
</feature>
<keyword evidence="2" id="KW-0238">DNA-binding</keyword>
<keyword evidence="1" id="KW-0805">Transcription regulation</keyword>
<evidence type="ECO:0000256" key="4">
    <source>
        <dbReference type="ARBA" id="ARBA00023242"/>
    </source>
</evidence>
<proteinExistence type="predicted"/>
<dbReference type="Pfam" id="PF13921">
    <property type="entry name" value="Myb_DNA-bind_6"/>
    <property type="match status" value="1"/>
</dbReference>
<dbReference type="PROSITE" id="PS51294">
    <property type="entry name" value="HTH_MYB"/>
    <property type="match status" value="2"/>
</dbReference>
<sequence>MDAMERRIPKRWTDAEDSILYREARNQLANGQVKDWNRIAAKLPGRTNKDCRKRWINKVCGSLKKGAWDEDEDERLLEAVRMHGQKWAIIANVVGLRSPDQCAKRWQYSLDPRLDHGQWTPEEDEFLVTLVQAHGRDWKLIHEQEFPKRSRNELKNRYSTLTRRPSTANGENRSIRSVPSCAPSCAPSRVPSRVPSPVSRAHDDVSLPTDGESTTGPVDGSGDNASYSNPIDAQMNWEDGRNEEMLVDTWVDSIGADWIQHMGTPFSGSPTSAILSSSDGLSNSGSAMALDKQPETVVPTAVMRSSKDVEAMANSSPLQWTSAAPDPSAPFIFGPLDTSGPNDWTNTDHTLPMDTQLQQTPMVLTDSSGELIHDALTVNALIGQANSSVRRISLTVDKCDSNTLEYLLSCVKELKGKVKLEIDV</sequence>
<dbReference type="GO" id="GO:0001006">
    <property type="term" value="F:RNA polymerase III type 3 promoter sequence-specific DNA binding"/>
    <property type="evidence" value="ECO:0007669"/>
    <property type="project" value="TreeGrafter"/>
</dbReference>
<feature type="domain" description="HTH myb-type" evidence="7">
    <location>
        <begin position="62"/>
        <end position="114"/>
    </location>
</feature>
<accession>A0A8K0T0L1</accession>
<dbReference type="CDD" id="cd00167">
    <property type="entry name" value="SANT"/>
    <property type="match status" value="3"/>
</dbReference>
<evidence type="ECO:0000259" key="7">
    <source>
        <dbReference type="PROSITE" id="PS51294"/>
    </source>
</evidence>
<dbReference type="Pfam" id="PF00249">
    <property type="entry name" value="Myb_DNA-binding"/>
    <property type="match status" value="1"/>
</dbReference>
<organism evidence="8 9">
    <name type="scientific">Stachybotrys elegans</name>
    <dbReference type="NCBI Taxonomy" id="80388"/>
    <lineage>
        <taxon>Eukaryota</taxon>
        <taxon>Fungi</taxon>
        <taxon>Dikarya</taxon>
        <taxon>Ascomycota</taxon>
        <taxon>Pezizomycotina</taxon>
        <taxon>Sordariomycetes</taxon>
        <taxon>Hypocreomycetidae</taxon>
        <taxon>Hypocreales</taxon>
        <taxon>Stachybotryaceae</taxon>
        <taxon>Stachybotrys</taxon>
    </lineage>
</organism>
<protein>
    <submittedName>
        <fullName evidence="8">Uncharacterized protein</fullName>
    </submittedName>
</protein>
<evidence type="ECO:0000259" key="6">
    <source>
        <dbReference type="PROSITE" id="PS50090"/>
    </source>
</evidence>
<feature type="region of interest" description="Disordered" evidence="5">
    <location>
        <begin position="151"/>
        <end position="228"/>
    </location>
</feature>
<dbReference type="GO" id="GO:0019185">
    <property type="term" value="C:snRNA-activating protein complex"/>
    <property type="evidence" value="ECO:0007669"/>
    <property type="project" value="TreeGrafter"/>
</dbReference>
<evidence type="ECO:0000313" key="9">
    <source>
        <dbReference type="Proteomes" id="UP000813444"/>
    </source>
</evidence>
<feature type="compositionally biased region" description="Low complexity" evidence="5">
    <location>
        <begin position="176"/>
        <end position="199"/>
    </location>
</feature>
<dbReference type="GO" id="GO:0042795">
    <property type="term" value="P:snRNA transcription by RNA polymerase II"/>
    <property type="evidence" value="ECO:0007669"/>
    <property type="project" value="TreeGrafter"/>
</dbReference>
<comment type="caution">
    <text evidence="8">The sequence shown here is derived from an EMBL/GenBank/DDBJ whole genome shotgun (WGS) entry which is preliminary data.</text>
</comment>
<dbReference type="InterPro" id="IPR051575">
    <property type="entry name" value="Myb-like_DNA-bd"/>
</dbReference>
<name>A0A8K0T0L1_9HYPO</name>
<dbReference type="Proteomes" id="UP000813444">
    <property type="component" value="Unassembled WGS sequence"/>
</dbReference>
<dbReference type="EMBL" id="JAGPNK010000004">
    <property type="protein sequence ID" value="KAH7322543.1"/>
    <property type="molecule type" value="Genomic_DNA"/>
</dbReference>
<feature type="compositionally biased region" description="Polar residues" evidence="5">
    <location>
        <begin position="157"/>
        <end position="172"/>
    </location>
</feature>
<feature type="domain" description="Myb-like" evidence="6">
    <location>
        <begin position="111"/>
        <end position="162"/>
    </location>
</feature>
<dbReference type="InterPro" id="IPR017930">
    <property type="entry name" value="Myb_dom"/>
</dbReference>
<gene>
    <name evidence="8" type="ORF">B0I35DRAFT_476485</name>
</gene>
<dbReference type="GO" id="GO:0042796">
    <property type="term" value="P:snRNA transcription by RNA polymerase III"/>
    <property type="evidence" value="ECO:0007669"/>
    <property type="project" value="TreeGrafter"/>
</dbReference>
<feature type="domain" description="Myb-like" evidence="6">
    <location>
        <begin position="11"/>
        <end position="59"/>
    </location>
</feature>
<dbReference type="Gene3D" id="1.10.10.60">
    <property type="entry name" value="Homeodomain-like"/>
    <property type="match status" value="3"/>
</dbReference>
<feature type="domain" description="Myb-like" evidence="6">
    <location>
        <begin position="60"/>
        <end position="110"/>
    </location>
</feature>
<keyword evidence="4" id="KW-0539">Nucleus</keyword>
<dbReference type="InterPro" id="IPR001005">
    <property type="entry name" value="SANT/Myb"/>
</dbReference>
<dbReference type="GO" id="GO:0000978">
    <property type="term" value="F:RNA polymerase II cis-regulatory region sequence-specific DNA binding"/>
    <property type="evidence" value="ECO:0007669"/>
    <property type="project" value="TreeGrafter"/>
</dbReference>
<evidence type="ECO:0000313" key="8">
    <source>
        <dbReference type="EMBL" id="KAH7322543.1"/>
    </source>
</evidence>
<dbReference type="InterPro" id="IPR009057">
    <property type="entry name" value="Homeodomain-like_sf"/>
</dbReference>
<evidence type="ECO:0000256" key="3">
    <source>
        <dbReference type="ARBA" id="ARBA00023163"/>
    </source>
</evidence>
<reference evidence="8" key="1">
    <citation type="journal article" date="2021" name="Nat. Commun.">
        <title>Genetic determinants of endophytism in the Arabidopsis root mycobiome.</title>
        <authorList>
            <person name="Mesny F."/>
            <person name="Miyauchi S."/>
            <person name="Thiergart T."/>
            <person name="Pickel B."/>
            <person name="Atanasova L."/>
            <person name="Karlsson M."/>
            <person name="Huettel B."/>
            <person name="Barry K.W."/>
            <person name="Haridas S."/>
            <person name="Chen C."/>
            <person name="Bauer D."/>
            <person name="Andreopoulos W."/>
            <person name="Pangilinan J."/>
            <person name="LaButti K."/>
            <person name="Riley R."/>
            <person name="Lipzen A."/>
            <person name="Clum A."/>
            <person name="Drula E."/>
            <person name="Henrissat B."/>
            <person name="Kohler A."/>
            <person name="Grigoriev I.V."/>
            <person name="Martin F.M."/>
            <person name="Hacquard S."/>
        </authorList>
    </citation>
    <scope>NUCLEOTIDE SEQUENCE</scope>
    <source>
        <strain evidence="8">MPI-CAGE-CH-0235</strain>
    </source>
</reference>
<dbReference type="AlphaFoldDB" id="A0A8K0T0L1"/>
<evidence type="ECO:0000256" key="1">
    <source>
        <dbReference type="ARBA" id="ARBA00023015"/>
    </source>
</evidence>
<keyword evidence="3" id="KW-0804">Transcription</keyword>
<keyword evidence="9" id="KW-1185">Reference proteome</keyword>